<comment type="similarity">
    <text evidence="1 2">Belongs to the UDP-glucose/GDP-mannose dehydrogenase family.</text>
</comment>
<dbReference type="GO" id="GO:0006024">
    <property type="term" value="P:glycosaminoglycan biosynthetic process"/>
    <property type="evidence" value="ECO:0000318"/>
    <property type="project" value="GO_Central"/>
</dbReference>
<dbReference type="PANTHER" id="PTHR43750:SF3">
    <property type="entry name" value="UDP-GLUCOSE 6-DEHYDROGENASE TUAD"/>
    <property type="match status" value="1"/>
</dbReference>
<dbReference type="Gene3D" id="3.40.50.720">
    <property type="entry name" value="NAD(P)-binding Rossmann-like Domain"/>
    <property type="match status" value="2"/>
</dbReference>
<evidence type="ECO:0000256" key="1">
    <source>
        <dbReference type="ARBA" id="ARBA00006601"/>
    </source>
</evidence>
<dbReference type="GO" id="GO:0016616">
    <property type="term" value="F:oxidoreductase activity, acting on the CH-OH group of donors, NAD or NADP as acceptor"/>
    <property type="evidence" value="ECO:0007669"/>
    <property type="project" value="InterPro"/>
</dbReference>
<dbReference type="InterPro" id="IPR008927">
    <property type="entry name" value="6-PGluconate_DH-like_C_sf"/>
</dbReference>
<feature type="domain" description="UDP-glucose/GDP-mannose dehydrogenase N-terminal" evidence="4">
    <location>
        <begin position="5"/>
        <end position="181"/>
    </location>
</feature>
<dbReference type="NCBIfam" id="TIGR03026">
    <property type="entry name" value="NDP-sugDHase"/>
    <property type="match status" value="1"/>
</dbReference>
<evidence type="ECO:0000313" key="5">
    <source>
        <dbReference type="EMBL" id="EAY21487.1"/>
    </source>
</evidence>
<dbReference type="VEuPathDB" id="TrichDB:TVAGG3_0999780"/>
<dbReference type="GO" id="GO:0005634">
    <property type="term" value="C:nucleus"/>
    <property type="evidence" value="ECO:0000318"/>
    <property type="project" value="GO_Central"/>
</dbReference>
<dbReference type="InterPro" id="IPR036291">
    <property type="entry name" value="NAD(P)-bd_dom_sf"/>
</dbReference>
<dbReference type="InterPro" id="IPR028359">
    <property type="entry name" value="UDP_ManNAc/GlcNAc_DH"/>
</dbReference>
<sequence>MTRGNVTLIGVGRLGICSALVFEKAGYNVLGVDLFPDYVNAINNKTFDSPEPQVNEFLKESKNFRCSTDMKEGIEFSDLLFICVDTPSTGGDCHYDHSKLSRVLSVINSFKPENKHVMIMCTVMPGYIREVGRYLLRDCKNTTLNYNPEFIAQGAIMKGFQNPDVVLIGAENDEIGNRLSEFYKNITTNEPYIAVMNPESAELMKISLNCFITTKIAYANMIGDIADLTPGADKYKILEAIGHDSRVGLKCLMPGWSFGGPCFPRDNRALLGYAEKIGFDAKISRATDQENNDHTRIMAEKYLAENKDKYEFVNIAYKEPCNVPIIEESAKLKVAEYLARHGKKVVLKDKKHIIEVARREYGSLFTYVEI</sequence>
<evidence type="ECO:0000259" key="3">
    <source>
        <dbReference type="Pfam" id="PF00984"/>
    </source>
</evidence>
<dbReference type="OrthoDB" id="5059218at2759"/>
<dbReference type="SUPFAM" id="SSF48179">
    <property type="entry name" value="6-phosphogluconate dehydrogenase C-terminal domain-like"/>
    <property type="match status" value="1"/>
</dbReference>
<dbReference type="SUPFAM" id="SSF51735">
    <property type="entry name" value="NAD(P)-binding Rossmann-fold domains"/>
    <property type="match status" value="1"/>
</dbReference>
<dbReference type="PIRSF" id="PIRSF500136">
    <property type="entry name" value="UDP_ManNAc_DH"/>
    <property type="match status" value="1"/>
</dbReference>
<accession>A2DDW1</accession>
<protein>
    <submittedName>
        <fullName evidence="5">UDP-glucose/GDP-mannose dehydrogenase, putative</fullName>
    </submittedName>
</protein>
<dbReference type="InterPro" id="IPR014026">
    <property type="entry name" value="UDP-Glc/GDP-Man_DH_dimer"/>
</dbReference>
<evidence type="ECO:0000256" key="2">
    <source>
        <dbReference type="PIRNR" id="PIRNR000124"/>
    </source>
</evidence>
<name>A2DDW1_TRIV3</name>
<evidence type="ECO:0000313" key="6">
    <source>
        <dbReference type="Proteomes" id="UP000001542"/>
    </source>
</evidence>
<dbReference type="InterPro" id="IPR017476">
    <property type="entry name" value="UDP-Glc/GDP-Man"/>
</dbReference>
<reference evidence="5" key="1">
    <citation type="submission" date="2006-10" db="EMBL/GenBank/DDBJ databases">
        <authorList>
            <person name="Amadeo P."/>
            <person name="Zhao Q."/>
            <person name="Wortman J."/>
            <person name="Fraser-Liggett C."/>
            <person name="Carlton J."/>
        </authorList>
    </citation>
    <scope>NUCLEOTIDE SEQUENCE</scope>
    <source>
        <strain evidence="5">G3</strain>
    </source>
</reference>
<dbReference type="eggNOG" id="KOG2666">
    <property type="taxonomic scope" value="Eukaryota"/>
</dbReference>
<reference evidence="5" key="2">
    <citation type="journal article" date="2007" name="Science">
        <title>Draft genome sequence of the sexually transmitted pathogen Trichomonas vaginalis.</title>
        <authorList>
            <person name="Carlton J.M."/>
            <person name="Hirt R.P."/>
            <person name="Silva J.C."/>
            <person name="Delcher A.L."/>
            <person name="Schatz M."/>
            <person name="Zhao Q."/>
            <person name="Wortman J.R."/>
            <person name="Bidwell S.L."/>
            <person name="Alsmark U.C.M."/>
            <person name="Besteiro S."/>
            <person name="Sicheritz-Ponten T."/>
            <person name="Noel C.J."/>
            <person name="Dacks J.B."/>
            <person name="Foster P.G."/>
            <person name="Simillion C."/>
            <person name="Van de Peer Y."/>
            <person name="Miranda-Saavedra D."/>
            <person name="Barton G.J."/>
            <person name="Westrop G.D."/>
            <person name="Mueller S."/>
            <person name="Dessi D."/>
            <person name="Fiori P.L."/>
            <person name="Ren Q."/>
            <person name="Paulsen I."/>
            <person name="Zhang H."/>
            <person name="Bastida-Corcuera F.D."/>
            <person name="Simoes-Barbosa A."/>
            <person name="Brown M.T."/>
            <person name="Hayes R.D."/>
            <person name="Mukherjee M."/>
            <person name="Okumura C.Y."/>
            <person name="Schneider R."/>
            <person name="Smith A.J."/>
            <person name="Vanacova S."/>
            <person name="Villalvazo M."/>
            <person name="Haas B.J."/>
            <person name="Pertea M."/>
            <person name="Feldblyum T.V."/>
            <person name="Utterback T.R."/>
            <person name="Shu C.L."/>
            <person name="Osoegawa K."/>
            <person name="de Jong P.J."/>
            <person name="Hrdy I."/>
            <person name="Horvathova L."/>
            <person name="Zubacova Z."/>
            <person name="Dolezal P."/>
            <person name="Malik S.B."/>
            <person name="Logsdon J.M. Jr."/>
            <person name="Henze K."/>
            <person name="Gupta A."/>
            <person name="Wang C.C."/>
            <person name="Dunne R.L."/>
            <person name="Upcroft J.A."/>
            <person name="Upcroft P."/>
            <person name="White O."/>
            <person name="Salzberg S.L."/>
            <person name="Tang P."/>
            <person name="Chiu C.-H."/>
            <person name="Lee Y.-S."/>
            <person name="Embley T.M."/>
            <person name="Coombs G.H."/>
            <person name="Mottram J.C."/>
            <person name="Tachezy J."/>
            <person name="Fraser-Liggett C.M."/>
            <person name="Johnson P.J."/>
        </authorList>
    </citation>
    <scope>NUCLEOTIDE SEQUENCE [LARGE SCALE GENOMIC DNA]</scope>
    <source>
        <strain evidence="5">G3</strain>
    </source>
</reference>
<feature type="domain" description="UDP-glucose/GDP-mannose dehydrogenase dimerisation" evidence="3">
    <location>
        <begin position="199"/>
        <end position="292"/>
    </location>
</feature>
<keyword evidence="6" id="KW-1185">Reference proteome</keyword>
<dbReference type="GO" id="GO:0016628">
    <property type="term" value="F:oxidoreductase activity, acting on the CH-CH group of donors, NAD or NADP as acceptor"/>
    <property type="evidence" value="ECO:0007669"/>
    <property type="project" value="InterPro"/>
</dbReference>
<dbReference type="GO" id="GO:0000271">
    <property type="term" value="P:polysaccharide biosynthetic process"/>
    <property type="evidence" value="ECO:0007669"/>
    <property type="project" value="InterPro"/>
</dbReference>
<dbReference type="KEGG" id="tva:5467035"/>
<organism evidence="5 6">
    <name type="scientific">Trichomonas vaginalis (strain ATCC PRA-98 / G3)</name>
    <dbReference type="NCBI Taxonomy" id="412133"/>
    <lineage>
        <taxon>Eukaryota</taxon>
        <taxon>Metamonada</taxon>
        <taxon>Parabasalia</taxon>
        <taxon>Trichomonadida</taxon>
        <taxon>Trichomonadidae</taxon>
        <taxon>Trichomonas</taxon>
    </lineage>
</organism>
<dbReference type="Pfam" id="PF03721">
    <property type="entry name" value="UDPG_MGDP_dh_N"/>
    <property type="match status" value="1"/>
</dbReference>
<dbReference type="InterPro" id="IPR001732">
    <property type="entry name" value="UDP-Glc/GDP-Man_DH_N"/>
</dbReference>
<dbReference type="EMBL" id="DS113190">
    <property type="protein sequence ID" value="EAY21487.1"/>
    <property type="molecule type" value="Genomic_DNA"/>
</dbReference>
<gene>
    <name evidence="5" type="ORF">TVAG_199260</name>
</gene>
<dbReference type="RefSeq" id="XP_001582473.1">
    <property type="nucleotide sequence ID" value="XM_001582423.1"/>
</dbReference>
<dbReference type="Gene3D" id="1.20.5.100">
    <property type="entry name" value="Cytochrome c1, transmembrane anchor, C-terminal"/>
    <property type="match status" value="1"/>
</dbReference>
<dbReference type="VEuPathDB" id="TrichDB:TVAG_199260"/>
<dbReference type="Pfam" id="PF00984">
    <property type="entry name" value="UDPG_MGDP_dh"/>
    <property type="match status" value="1"/>
</dbReference>
<dbReference type="SMR" id="A2DDW1"/>
<proteinExistence type="inferred from homology"/>
<dbReference type="PIRSF" id="PIRSF000124">
    <property type="entry name" value="UDPglc_GDPman_dh"/>
    <property type="match status" value="1"/>
</dbReference>
<evidence type="ECO:0000259" key="4">
    <source>
        <dbReference type="Pfam" id="PF03721"/>
    </source>
</evidence>
<dbReference type="STRING" id="5722.A2DDW1"/>
<dbReference type="InParanoid" id="A2DDW1"/>
<dbReference type="Proteomes" id="UP000001542">
    <property type="component" value="Unassembled WGS sequence"/>
</dbReference>
<dbReference type="GO" id="GO:0051287">
    <property type="term" value="F:NAD binding"/>
    <property type="evidence" value="ECO:0007669"/>
    <property type="project" value="InterPro"/>
</dbReference>
<dbReference type="AlphaFoldDB" id="A2DDW1"/>
<dbReference type="PANTHER" id="PTHR43750">
    <property type="entry name" value="UDP-GLUCOSE 6-DEHYDROGENASE TUAD"/>
    <property type="match status" value="1"/>
</dbReference>